<name>A0ABW9RR97_9BACT</name>
<dbReference type="Proteomes" id="UP000798808">
    <property type="component" value="Unassembled WGS sequence"/>
</dbReference>
<dbReference type="EMBL" id="SMLW01000584">
    <property type="protein sequence ID" value="MTI26503.1"/>
    <property type="molecule type" value="Genomic_DNA"/>
</dbReference>
<sequence length="283" mass="33731">MLYRSEDTTNTEGRLLFSKTFNKEGKLAEKYYYIFWDVVSYDYTTTYQYNEDGQIIEETKIQRVLNLGKRDEKYINALGDDPINEKIFYFYDVNKRLGKKTKYIFGREGFDESQKPTVICEYFYDRAGQLIKETSETANGRVIFENYLLEYRYDGKGQLIKKHKTFTTDKHNKLPTRLTEYKYNGNGHLIEEVVMDNQNSSNSHHLKFEYNRAGKKLKTYSYDNSKNVWALTQSFSYDKNGRLILGDDETTFDFYENGLIKQELWKSENSDEVVNFITKYEFY</sequence>
<evidence type="ECO:0008006" key="3">
    <source>
        <dbReference type="Google" id="ProtNLM"/>
    </source>
</evidence>
<dbReference type="InterPro" id="IPR050708">
    <property type="entry name" value="T6SS_VgrG/RHS"/>
</dbReference>
<evidence type="ECO:0000313" key="2">
    <source>
        <dbReference type="Proteomes" id="UP000798808"/>
    </source>
</evidence>
<gene>
    <name evidence="1" type="ORF">E1163_16210</name>
</gene>
<protein>
    <recommendedName>
        <fullName evidence="3">RHS repeat protein</fullName>
    </recommendedName>
</protein>
<dbReference type="Gene3D" id="2.180.10.10">
    <property type="entry name" value="RHS repeat-associated core"/>
    <property type="match status" value="1"/>
</dbReference>
<organism evidence="1 2">
    <name type="scientific">Fulvivirga kasyanovii</name>
    <dbReference type="NCBI Taxonomy" id="396812"/>
    <lineage>
        <taxon>Bacteria</taxon>
        <taxon>Pseudomonadati</taxon>
        <taxon>Bacteroidota</taxon>
        <taxon>Cytophagia</taxon>
        <taxon>Cytophagales</taxon>
        <taxon>Fulvivirgaceae</taxon>
        <taxon>Fulvivirga</taxon>
    </lineage>
</organism>
<evidence type="ECO:0000313" key="1">
    <source>
        <dbReference type="EMBL" id="MTI26503.1"/>
    </source>
</evidence>
<comment type="caution">
    <text evidence="1">The sequence shown here is derived from an EMBL/GenBank/DDBJ whole genome shotgun (WGS) entry which is preliminary data.</text>
</comment>
<dbReference type="PANTHER" id="PTHR32305:SF15">
    <property type="entry name" value="PROTEIN RHSA-RELATED"/>
    <property type="match status" value="1"/>
</dbReference>
<dbReference type="PANTHER" id="PTHR32305">
    <property type="match status" value="1"/>
</dbReference>
<accession>A0ABW9RR97</accession>
<keyword evidence="2" id="KW-1185">Reference proteome</keyword>
<proteinExistence type="predicted"/>
<dbReference type="RefSeq" id="WP_155173517.1">
    <property type="nucleotide sequence ID" value="NZ_BAAAFL010000003.1"/>
</dbReference>
<reference evidence="1 2" key="1">
    <citation type="submission" date="2019-02" db="EMBL/GenBank/DDBJ databases">
        <authorList>
            <person name="Goldberg S.R."/>
            <person name="Haltli B.A."/>
            <person name="Correa H."/>
            <person name="Russell K.G."/>
        </authorList>
    </citation>
    <scope>NUCLEOTIDE SEQUENCE [LARGE SCALE GENOMIC DNA]</scope>
    <source>
        <strain evidence="1 2">JCM 16186</strain>
    </source>
</reference>